<sequence length="137" mass="15835">MTRCFWLGLITLIGLCVSTSYAMEVLEFKSTEDQQRFRLLTEELRCPKCQNQNLEDSNAGIAIDLRNQIYTMINEGQTSEEIVDYMVARYGEFVLYRPVHDQSTAILWYGPFALLLIGAVIFVLVMVKNQRRINKDS</sequence>
<keyword evidence="7" id="KW-0472">Membrane</keyword>
<keyword evidence="7" id="KW-1133">Transmembrane helix</keyword>
<evidence type="ECO:0000313" key="9">
    <source>
        <dbReference type="EMBL" id="TDR13361.1"/>
    </source>
</evidence>
<keyword evidence="10" id="KW-1185">Reference proteome</keyword>
<dbReference type="GO" id="GO:0017004">
    <property type="term" value="P:cytochrome complex assembly"/>
    <property type="evidence" value="ECO:0007669"/>
    <property type="project" value="UniProtKB-KW"/>
</dbReference>
<comment type="similarity">
    <text evidence="1 7">Belongs to the CcmH/CycL/Ccl2/NrfF family.</text>
</comment>
<keyword evidence="5" id="KW-0201">Cytochrome c-type biogenesis</keyword>
<keyword evidence="2 7" id="KW-0349">Heme</keyword>
<dbReference type="InterPro" id="IPR005616">
    <property type="entry name" value="CcmH/CycL/Ccl2/NrfF_N"/>
</dbReference>
<keyword evidence="7" id="KW-0812">Transmembrane</keyword>
<comment type="caution">
    <text evidence="9">The sequence shown here is derived from an EMBL/GenBank/DDBJ whole genome shotgun (WGS) entry which is preliminary data.</text>
</comment>
<dbReference type="AlphaFoldDB" id="A0A4V3DG80"/>
<accession>A0A4V3DG80</accession>
<dbReference type="GO" id="GO:0046872">
    <property type="term" value="F:metal ion binding"/>
    <property type="evidence" value="ECO:0007669"/>
    <property type="project" value="UniProtKB-KW"/>
</dbReference>
<dbReference type="EMBL" id="SNZA01000003">
    <property type="protein sequence ID" value="TDR13361.1"/>
    <property type="molecule type" value="Genomic_DNA"/>
</dbReference>
<dbReference type="GO" id="GO:0005886">
    <property type="term" value="C:plasma membrane"/>
    <property type="evidence" value="ECO:0007669"/>
    <property type="project" value="TreeGrafter"/>
</dbReference>
<dbReference type="RefSeq" id="WP_133562648.1">
    <property type="nucleotide sequence ID" value="NZ_JAJGNH010000026.1"/>
</dbReference>
<reference evidence="9 10" key="1">
    <citation type="submission" date="2019-03" db="EMBL/GenBank/DDBJ databases">
        <title>Genomic Encyclopedia of Type Strains, Phase IV (KMG-IV): sequencing the most valuable type-strain genomes for metagenomic binning, comparative biology and taxonomic classification.</title>
        <authorList>
            <person name="Goeker M."/>
        </authorList>
    </citation>
    <scope>NUCLEOTIDE SEQUENCE [LARGE SCALE GENOMIC DNA]</scope>
    <source>
        <strain evidence="9 10">DSM 5604</strain>
    </source>
</reference>
<keyword evidence="4 7" id="KW-0732">Signal</keyword>
<feature type="transmembrane region" description="Helical" evidence="7">
    <location>
        <begin position="106"/>
        <end position="127"/>
    </location>
</feature>
<protein>
    <recommendedName>
        <fullName evidence="7">Cytochrome c-type biogenesis protein</fullName>
    </recommendedName>
</protein>
<dbReference type="Proteomes" id="UP000295729">
    <property type="component" value="Unassembled WGS sequence"/>
</dbReference>
<organism evidence="9 10">
    <name type="scientific">Marinomonas communis</name>
    <dbReference type="NCBI Taxonomy" id="28254"/>
    <lineage>
        <taxon>Bacteria</taxon>
        <taxon>Pseudomonadati</taxon>
        <taxon>Pseudomonadota</taxon>
        <taxon>Gammaproteobacteria</taxon>
        <taxon>Oceanospirillales</taxon>
        <taxon>Oceanospirillaceae</taxon>
        <taxon>Marinomonas</taxon>
    </lineage>
</organism>
<dbReference type="OrthoDB" id="9804975at2"/>
<evidence type="ECO:0000256" key="1">
    <source>
        <dbReference type="ARBA" id="ARBA00010342"/>
    </source>
</evidence>
<dbReference type="PANTHER" id="PTHR47870">
    <property type="entry name" value="CYTOCHROME C-TYPE BIOGENESIS PROTEIN CCMH"/>
    <property type="match status" value="1"/>
</dbReference>
<evidence type="ECO:0000256" key="2">
    <source>
        <dbReference type="ARBA" id="ARBA00022617"/>
    </source>
</evidence>
<evidence type="ECO:0000256" key="3">
    <source>
        <dbReference type="ARBA" id="ARBA00022723"/>
    </source>
</evidence>
<proteinExistence type="inferred from homology"/>
<evidence type="ECO:0000259" key="8">
    <source>
        <dbReference type="Pfam" id="PF03918"/>
    </source>
</evidence>
<dbReference type="Gene3D" id="1.10.8.640">
    <property type="entry name" value="Cytochrome C biogenesis protein"/>
    <property type="match status" value="1"/>
</dbReference>
<evidence type="ECO:0000256" key="7">
    <source>
        <dbReference type="RuleBase" id="RU364112"/>
    </source>
</evidence>
<dbReference type="InterPro" id="IPR038297">
    <property type="entry name" value="CcmH/CycL/NrfF/Ccl2_sf"/>
</dbReference>
<keyword evidence="6 7" id="KW-0408">Iron</keyword>
<feature type="domain" description="CcmH/CycL/Ccl2/NrfF N-terminal" evidence="8">
    <location>
        <begin position="12"/>
        <end position="133"/>
    </location>
</feature>
<gene>
    <name evidence="9" type="ORF">C8D85_2238</name>
</gene>
<evidence type="ECO:0000313" key="10">
    <source>
        <dbReference type="Proteomes" id="UP000295729"/>
    </source>
</evidence>
<dbReference type="CDD" id="cd16378">
    <property type="entry name" value="CcmH_N"/>
    <property type="match status" value="1"/>
</dbReference>
<dbReference type="Pfam" id="PF03918">
    <property type="entry name" value="CcmH"/>
    <property type="match status" value="1"/>
</dbReference>
<dbReference type="FunFam" id="1.10.8.640:FF:000001">
    <property type="entry name" value="Cytochrome c-type biogenesis protein"/>
    <property type="match status" value="1"/>
</dbReference>
<name>A0A4V3DG80_9GAMM</name>
<comment type="function">
    <text evidence="7">Possible subunit of a heme lyase.</text>
</comment>
<evidence type="ECO:0000256" key="4">
    <source>
        <dbReference type="ARBA" id="ARBA00022729"/>
    </source>
</evidence>
<keyword evidence="3 7" id="KW-0479">Metal-binding</keyword>
<evidence type="ECO:0000256" key="5">
    <source>
        <dbReference type="ARBA" id="ARBA00022748"/>
    </source>
</evidence>
<dbReference type="PANTHER" id="PTHR47870:SF1">
    <property type="entry name" value="CYTOCHROME C-TYPE BIOGENESIS PROTEIN CCMH"/>
    <property type="match status" value="1"/>
</dbReference>
<evidence type="ECO:0000256" key="6">
    <source>
        <dbReference type="ARBA" id="ARBA00023004"/>
    </source>
</evidence>
<dbReference type="InterPro" id="IPR051263">
    <property type="entry name" value="C-type_cytochrome_biogenesis"/>
</dbReference>